<proteinExistence type="predicted"/>
<evidence type="ECO:0000313" key="2">
    <source>
        <dbReference type="Proteomes" id="UP001324634"/>
    </source>
</evidence>
<dbReference type="Proteomes" id="UP001324634">
    <property type="component" value="Chromosome"/>
</dbReference>
<protein>
    <recommendedName>
        <fullName evidence="3">Restriction endonuclease</fullName>
    </recommendedName>
</protein>
<dbReference type="RefSeq" id="WP_321397451.1">
    <property type="nucleotide sequence ID" value="NZ_CP139487.1"/>
</dbReference>
<sequence length="274" mass="31690">MLKDKVFELSQKFTGTTHGSSDYDKDHIFVRGSSDREYVPFSYLQKEVPEIDSINKLKAEGFVFSSYDFLEIGEFDQWYLGQFNKRLSSKTMKNLGILHLPDQKAIFDTVEVVHQTFQILKDHKVLMNGKNLPIQLGEWYAKIIFGLHQIKSSSQRGFDFKTENGSTVEVKVHWHDSTSPKGVKIKKSLAELSDFCIIMYVAKNFTIRDILFLDSEFILRKFDTKGHTIFLKDQDVAGYFFSKSDKHFDKVVNKTALLKFASPTLAMKLEDRLK</sequence>
<dbReference type="EMBL" id="CP139487">
    <property type="protein sequence ID" value="WPU65944.1"/>
    <property type="molecule type" value="Genomic_DNA"/>
</dbReference>
<dbReference type="KEGG" id="psti:SOO65_04220"/>
<gene>
    <name evidence="1" type="ORF">SOO65_04220</name>
</gene>
<reference evidence="1 2" key="1">
    <citation type="submission" date="2023-11" db="EMBL/GenBank/DDBJ databases">
        <title>Peredibacter starrii A3.12.</title>
        <authorList>
            <person name="Mitchell R.J."/>
        </authorList>
    </citation>
    <scope>NUCLEOTIDE SEQUENCE [LARGE SCALE GENOMIC DNA]</scope>
    <source>
        <strain evidence="1 2">A3.12</strain>
    </source>
</reference>
<evidence type="ECO:0000313" key="1">
    <source>
        <dbReference type="EMBL" id="WPU65944.1"/>
    </source>
</evidence>
<organism evidence="1 2">
    <name type="scientific">Peredibacter starrii</name>
    <dbReference type="NCBI Taxonomy" id="28202"/>
    <lineage>
        <taxon>Bacteria</taxon>
        <taxon>Pseudomonadati</taxon>
        <taxon>Bdellovibrionota</taxon>
        <taxon>Bacteriovoracia</taxon>
        <taxon>Bacteriovoracales</taxon>
        <taxon>Bacteriovoracaceae</taxon>
        <taxon>Peredibacter</taxon>
    </lineage>
</organism>
<accession>A0AAX4HRH8</accession>
<name>A0AAX4HRH8_9BACT</name>
<keyword evidence="2" id="KW-1185">Reference proteome</keyword>
<evidence type="ECO:0008006" key="3">
    <source>
        <dbReference type="Google" id="ProtNLM"/>
    </source>
</evidence>
<dbReference type="AlphaFoldDB" id="A0AAX4HRH8"/>